<keyword evidence="1" id="KW-0658">Purine biosynthesis</keyword>
<dbReference type="Proteomes" id="UP001234178">
    <property type="component" value="Unassembled WGS sequence"/>
</dbReference>
<evidence type="ECO:0000313" key="3">
    <source>
        <dbReference type="EMBL" id="KAK4013010.1"/>
    </source>
</evidence>
<organism evidence="3 4">
    <name type="scientific">Daphnia magna</name>
    <dbReference type="NCBI Taxonomy" id="35525"/>
    <lineage>
        <taxon>Eukaryota</taxon>
        <taxon>Metazoa</taxon>
        <taxon>Ecdysozoa</taxon>
        <taxon>Arthropoda</taxon>
        <taxon>Crustacea</taxon>
        <taxon>Branchiopoda</taxon>
        <taxon>Diplostraca</taxon>
        <taxon>Cladocera</taxon>
        <taxon>Anomopoda</taxon>
        <taxon>Daphniidae</taxon>
        <taxon>Daphnia</taxon>
    </lineage>
</organism>
<evidence type="ECO:0000259" key="2">
    <source>
        <dbReference type="PROSITE" id="PS51553"/>
    </source>
</evidence>
<sequence>MPKSCVALQNIHVTLFPPLLILNAVFMESSSILKLILMKTDEKCCITSCSTSVDCKEFSHWRNASSSVSIRPAGRSKFGLILVNGGFDSAVRAVLLLKALLQSDDSSRVHVIHIDNGFLRKDESVQVVTSLQLVGLNLRVI</sequence>
<evidence type="ECO:0000256" key="1">
    <source>
        <dbReference type="PROSITE-ProRule" id="PRU00886"/>
    </source>
</evidence>
<comment type="caution">
    <text evidence="3">The sequence shown here is derived from an EMBL/GenBank/DDBJ whole genome shotgun (WGS) entry which is preliminary data.</text>
</comment>
<protein>
    <recommendedName>
        <fullName evidence="2">GMPS ATP-PPase domain-containing protein</fullName>
    </recommendedName>
</protein>
<keyword evidence="1" id="KW-0547">Nucleotide-binding</keyword>
<feature type="binding site" evidence="1">
    <location>
        <begin position="84"/>
        <end position="90"/>
    </location>
    <ligand>
        <name>ATP</name>
        <dbReference type="ChEBI" id="CHEBI:30616"/>
    </ligand>
</feature>
<dbReference type="PROSITE" id="PS51553">
    <property type="entry name" value="GMPS_ATP_PPASE"/>
    <property type="match status" value="1"/>
</dbReference>
<keyword evidence="1" id="KW-0332">GMP biosynthesis</keyword>
<keyword evidence="4" id="KW-1185">Reference proteome</keyword>
<dbReference type="InterPro" id="IPR014729">
    <property type="entry name" value="Rossmann-like_a/b/a_fold"/>
</dbReference>
<keyword evidence="1" id="KW-0067">ATP-binding</keyword>
<proteinExistence type="predicted"/>
<dbReference type="EMBL" id="JAOYFB010000004">
    <property type="protein sequence ID" value="KAK4013010.1"/>
    <property type="molecule type" value="Genomic_DNA"/>
</dbReference>
<reference evidence="3 4" key="1">
    <citation type="journal article" date="2023" name="Nucleic Acids Res.">
        <title>The hologenome of Daphnia magna reveals possible DNA methylation and microbiome-mediated evolution of the host genome.</title>
        <authorList>
            <person name="Chaturvedi A."/>
            <person name="Li X."/>
            <person name="Dhandapani V."/>
            <person name="Marshall H."/>
            <person name="Kissane S."/>
            <person name="Cuenca-Cambronero M."/>
            <person name="Asole G."/>
            <person name="Calvet F."/>
            <person name="Ruiz-Romero M."/>
            <person name="Marangio P."/>
            <person name="Guigo R."/>
            <person name="Rago D."/>
            <person name="Mirbahai L."/>
            <person name="Eastwood N."/>
            <person name="Colbourne J.K."/>
            <person name="Zhou J."/>
            <person name="Mallon E."/>
            <person name="Orsini L."/>
        </authorList>
    </citation>
    <scope>NUCLEOTIDE SEQUENCE [LARGE SCALE GENOMIC DNA]</scope>
    <source>
        <strain evidence="3">LRV0_1</strain>
    </source>
</reference>
<dbReference type="Gene3D" id="3.40.50.620">
    <property type="entry name" value="HUPs"/>
    <property type="match status" value="1"/>
</dbReference>
<dbReference type="SUPFAM" id="SSF52402">
    <property type="entry name" value="Adenine nucleotide alpha hydrolases-like"/>
    <property type="match status" value="1"/>
</dbReference>
<feature type="domain" description="GMPS ATP-PPase" evidence="2">
    <location>
        <begin position="56"/>
        <end position="141"/>
    </location>
</feature>
<gene>
    <name evidence="3" type="ORF">OUZ56_025255</name>
</gene>
<name>A0ABQ9ZJA3_9CRUS</name>
<evidence type="ECO:0000313" key="4">
    <source>
        <dbReference type="Proteomes" id="UP001234178"/>
    </source>
</evidence>
<dbReference type="InterPro" id="IPR025777">
    <property type="entry name" value="GMPS_ATP_PPase_dom"/>
</dbReference>
<accession>A0ABQ9ZJA3</accession>